<evidence type="ECO:0000256" key="6">
    <source>
        <dbReference type="ARBA" id="ARBA00022833"/>
    </source>
</evidence>
<feature type="chain" id="PRO_5012431760" evidence="9">
    <location>
        <begin position="24"/>
        <end position="948"/>
    </location>
</feature>
<comment type="cofactor">
    <cofactor evidence="1">
        <name>Zn(2+)</name>
        <dbReference type="ChEBI" id="CHEBI:29105"/>
    </cofactor>
</comment>
<keyword evidence="5" id="KW-0378">Hydrolase</keyword>
<evidence type="ECO:0000256" key="5">
    <source>
        <dbReference type="ARBA" id="ARBA00022801"/>
    </source>
</evidence>
<dbReference type="Pfam" id="PF05193">
    <property type="entry name" value="Peptidase_M16_C"/>
    <property type="match status" value="2"/>
</dbReference>
<dbReference type="GO" id="GO:0006508">
    <property type="term" value="P:proteolysis"/>
    <property type="evidence" value="ECO:0007669"/>
    <property type="project" value="UniProtKB-KW"/>
</dbReference>
<accession>A0A1M4ZS32</accession>
<proteinExistence type="inferred from homology"/>
<evidence type="ECO:0000256" key="7">
    <source>
        <dbReference type="ARBA" id="ARBA00023049"/>
    </source>
</evidence>
<feature type="domain" description="Peptidase M16 C-terminal" evidence="11">
    <location>
        <begin position="690"/>
        <end position="867"/>
    </location>
</feature>
<dbReference type="InterPro" id="IPR050626">
    <property type="entry name" value="Peptidase_M16"/>
</dbReference>
<evidence type="ECO:0000256" key="2">
    <source>
        <dbReference type="ARBA" id="ARBA00007261"/>
    </source>
</evidence>
<name>A0A1M4ZS32_9BACT</name>
<comment type="similarity">
    <text evidence="2 8">Belongs to the peptidase M16 family.</text>
</comment>
<evidence type="ECO:0000256" key="9">
    <source>
        <dbReference type="SAM" id="SignalP"/>
    </source>
</evidence>
<protein>
    <submittedName>
        <fullName evidence="12">Zinc protease</fullName>
    </submittedName>
</protein>
<dbReference type="PANTHER" id="PTHR43690:SF34">
    <property type="entry name" value="ZINC PROTEASE PQQL-LIKE"/>
    <property type="match status" value="1"/>
</dbReference>
<dbReference type="PROSITE" id="PS00143">
    <property type="entry name" value="INSULINASE"/>
    <property type="match status" value="1"/>
</dbReference>
<dbReference type="SUPFAM" id="SSF63411">
    <property type="entry name" value="LuxS/MPP-like metallohydrolase"/>
    <property type="match status" value="4"/>
</dbReference>
<evidence type="ECO:0000256" key="4">
    <source>
        <dbReference type="ARBA" id="ARBA00022723"/>
    </source>
</evidence>
<dbReference type="InterPro" id="IPR011765">
    <property type="entry name" value="Pept_M16_N"/>
</dbReference>
<dbReference type="Pfam" id="PF00675">
    <property type="entry name" value="Peptidase_M16"/>
    <property type="match status" value="1"/>
</dbReference>
<evidence type="ECO:0000256" key="3">
    <source>
        <dbReference type="ARBA" id="ARBA00022670"/>
    </source>
</evidence>
<dbReference type="Gene3D" id="3.30.830.10">
    <property type="entry name" value="Metalloenzyme, LuxS/M16 peptidase-like"/>
    <property type="match status" value="4"/>
</dbReference>
<evidence type="ECO:0000259" key="11">
    <source>
        <dbReference type="Pfam" id="PF05193"/>
    </source>
</evidence>
<evidence type="ECO:0000256" key="8">
    <source>
        <dbReference type="RuleBase" id="RU004447"/>
    </source>
</evidence>
<reference evidence="12 13" key="1">
    <citation type="submission" date="2016-11" db="EMBL/GenBank/DDBJ databases">
        <authorList>
            <person name="Jaros S."/>
            <person name="Januszkiewicz K."/>
            <person name="Wedrychowicz H."/>
        </authorList>
    </citation>
    <scope>NUCLEOTIDE SEQUENCE [LARGE SCALE GENOMIC DNA]</scope>
    <source>
        <strain evidence="12 13">DSM 18119</strain>
    </source>
</reference>
<dbReference type="AlphaFoldDB" id="A0A1M4ZS32"/>
<dbReference type="GO" id="GO:0004222">
    <property type="term" value="F:metalloendopeptidase activity"/>
    <property type="evidence" value="ECO:0007669"/>
    <property type="project" value="InterPro"/>
</dbReference>
<evidence type="ECO:0000313" key="12">
    <source>
        <dbReference type="EMBL" id="SHF20582.1"/>
    </source>
</evidence>
<feature type="domain" description="Peptidase M16 N-terminal" evidence="10">
    <location>
        <begin position="52"/>
        <end position="181"/>
    </location>
</feature>
<keyword evidence="7" id="KW-0482">Metalloprotease</keyword>
<dbReference type="OrthoDB" id="9811314at2"/>
<dbReference type="RefSeq" id="WP_072835234.1">
    <property type="nucleotide sequence ID" value="NZ_FQUU01000007.1"/>
</dbReference>
<keyword evidence="13" id="KW-1185">Reference proteome</keyword>
<keyword evidence="4" id="KW-0479">Metal-binding</keyword>
<keyword evidence="6" id="KW-0862">Zinc</keyword>
<dbReference type="InterPro" id="IPR007863">
    <property type="entry name" value="Peptidase_M16_C"/>
</dbReference>
<dbReference type="GO" id="GO:0046872">
    <property type="term" value="F:metal ion binding"/>
    <property type="evidence" value="ECO:0007669"/>
    <property type="project" value="UniProtKB-KW"/>
</dbReference>
<keyword evidence="9" id="KW-0732">Signal</keyword>
<evidence type="ECO:0000256" key="1">
    <source>
        <dbReference type="ARBA" id="ARBA00001947"/>
    </source>
</evidence>
<dbReference type="EMBL" id="FQUU01000007">
    <property type="protein sequence ID" value="SHF20582.1"/>
    <property type="molecule type" value="Genomic_DNA"/>
</dbReference>
<evidence type="ECO:0000259" key="10">
    <source>
        <dbReference type="Pfam" id="PF00675"/>
    </source>
</evidence>
<dbReference type="Proteomes" id="UP000184048">
    <property type="component" value="Unassembled WGS sequence"/>
</dbReference>
<sequence>MKLKLRHCYVFLLVFLSGLQSIAQINLSAPIPVDPNVRVGKLSNGLTYYIRKNTKPDNKVELRLAVNTGSVLEDKDQRGLAHFMEHMNFNGSKHFPKNELVNYLQKIGVQFGADLNAYTGFDETVYILPISTDDPKIVEQGFTVLEDWAFNNLMDKSEIDKERGVVLEESRLSKGAQQRMLRQYFPKLFNGSLYAERLPIGSDSILKTFQPATLQRFYKQWYRPNLMAVIVVGDIDPAEAEKKIKAHFSSFKNPVASKPRPAIIPIKPRTKPEAMVLTDEENTNTILEVINYLRPAQKIKTWADFRKDLVEDMVNSLINERLQELTTKENPPFVYAFTGQQAFIRGYEAFVSFAVLGNNSSKEALDAVVAETERARKYGFLPSEIERVKASLLNSAETAFHEKDKLQSAQLVQGYLNNFLQGEPIPGVENRYKFVSQVLPGITAAEINAVARKMPDNKNAFVLLMAPAKMKDKLPTNDALLSEMVAATKQEVKPYAEKAVAQNLMSETPTPGKITSETKNDKLGTTNITLSNGVTITLKPTTYKNDQVLMDAWRWGGYQRFPLSEKDNAKHAANVVNEMGVKDLSPTDLQKFLSGKTVEVTPYINDYEEGIEGSSSVRDFETFLQLVNLYFTQPRRDESLFKSMVTKEKGMVQFMKSNPQAFYQDTLMKIVYNSNPWISVIPTEEEYNNLNLDTALSIYKKVFGNADGMHFTFVGNIDLAKAKPLLEKYLGSLPATPADHLFKDNNIRPVKGVVEANIKKGKEEKALITVLWTGETQYSREENMAFQALLDVLNISIIEKLREELGGMYSGGLRGAIQKRPYVHYSVSASIPTGPENVDKLTNALLAIIKNAQQKGVEQKDLDKVKETWKKHYRSQLQENNYWLDNLSRAFIDQVDPENILDYEQKVDELTVGDLQKAAQKFLTMDNYVKAVLYPENTNVPGGVKKTF</sequence>
<keyword evidence="3 12" id="KW-0645">Protease</keyword>
<feature type="domain" description="Peptidase M16 C-terminal" evidence="11">
    <location>
        <begin position="209"/>
        <end position="392"/>
    </location>
</feature>
<dbReference type="InterPro" id="IPR001431">
    <property type="entry name" value="Pept_M16_Zn_BS"/>
</dbReference>
<gene>
    <name evidence="12" type="ORF">SAMN02745131_02045</name>
</gene>
<dbReference type="InterPro" id="IPR011249">
    <property type="entry name" value="Metalloenz_LuxS/M16"/>
</dbReference>
<feature type="signal peptide" evidence="9">
    <location>
        <begin position="1"/>
        <end position="23"/>
    </location>
</feature>
<dbReference type="PANTHER" id="PTHR43690">
    <property type="entry name" value="NARDILYSIN"/>
    <property type="match status" value="1"/>
</dbReference>
<organism evidence="12 13">
    <name type="scientific">Flavisolibacter ginsengisoli DSM 18119</name>
    <dbReference type="NCBI Taxonomy" id="1121884"/>
    <lineage>
        <taxon>Bacteria</taxon>
        <taxon>Pseudomonadati</taxon>
        <taxon>Bacteroidota</taxon>
        <taxon>Chitinophagia</taxon>
        <taxon>Chitinophagales</taxon>
        <taxon>Chitinophagaceae</taxon>
        <taxon>Flavisolibacter</taxon>
    </lineage>
</organism>
<evidence type="ECO:0000313" key="13">
    <source>
        <dbReference type="Proteomes" id="UP000184048"/>
    </source>
</evidence>
<dbReference type="STRING" id="1121884.SAMN02745131_02045"/>